<feature type="transmembrane region" description="Helical" evidence="6">
    <location>
        <begin position="380"/>
        <end position="400"/>
    </location>
</feature>
<dbReference type="InterPro" id="IPR003689">
    <property type="entry name" value="ZIP"/>
</dbReference>
<feature type="compositionally biased region" description="Low complexity" evidence="5">
    <location>
        <begin position="160"/>
        <end position="181"/>
    </location>
</feature>
<feature type="transmembrane region" description="Helical" evidence="6">
    <location>
        <begin position="311"/>
        <end position="331"/>
    </location>
</feature>
<keyword evidence="3 6" id="KW-1133">Transmembrane helix</keyword>
<feature type="non-terminal residue" evidence="7">
    <location>
        <position position="1"/>
    </location>
</feature>
<evidence type="ECO:0000256" key="3">
    <source>
        <dbReference type="ARBA" id="ARBA00022989"/>
    </source>
</evidence>
<sequence length="403" mass="42653">PRQVVRARVSPQTGSIASLTDLESPLGIPPVSAMDHLELAQNISTAVLDTETGMSKNEAKLLAILALGVGSFVSGILPLFCAQRNRERFPGLISFLLCFGAGVLLATALVHMLPEVRDALKQYAEIVFCLGFFLIYAVDEVSHMCGVGHSHGGEHRHQQGQHSEGAASSARRASRDSTNADADSRGYGTSEETKLLSKSDSTIQIPQRSLDFEAPGSSQALGMSCQSDSTESIPRAVIITGDMSEPVTGVFSLLLALVVHSLLEGLAIGVQSTAPAVLLLLGAVSAHKYVVGFCLGVEICSHGSRHRCSHILQILTFAVGSVAGIGVGMILDDIGQTFNELVIPVLQGVAGGTLLYVTVSEVLPRERSKRAAMRLRHVGLLQLIAVILGFTVMSILSLIITEN</sequence>
<evidence type="ECO:0000256" key="4">
    <source>
        <dbReference type="ARBA" id="ARBA00023136"/>
    </source>
</evidence>
<feature type="transmembrane region" description="Helical" evidence="6">
    <location>
        <begin position="337"/>
        <end position="359"/>
    </location>
</feature>
<feature type="transmembrane region" description="Helical" evidence="6">
    <location>
        <begin position="61"/>
        <end position="80"/>
    </location>
</feature>
<dbReference type="Pfam" id="PF02535">
    <property type="entry name" value="Zip"/>
    <property type="match status" value="1"/>
</dbReference>
<feature type="region of interest" description="Disordered" evidence="5">
    <location>
        <begin position="149"/>
        <end position="202"/>
    </location>
</feature>
<dbReference type="VEuPathDB" id="VectorBase:AALC636_025297"/>
<evidence type="ECO:0000313" key="7">
    <source>
        <dbReference type="EMBL" id="JAC11830.1"/>
    </source>
</evidence>
<comment type="subcellular location">
    <subcellularLocation>
        <location evidence="1">Membrane</location>
        <topology evidence="1">Multi-pass membrane protein</topology>
    </subcellularLocation>
</comment>
<dbReference type="VEuPathDB" id="VectorBase:AALF017491"/>
<dbReference type="GO" id="GO:0005385">
    <property type="term" value="F:zinc ion transmembrane transporter activity"/>
    <property type="evidence" value="ECO:0007669"/>
    <property type="project" value="TreeGrafter"/>
</dbReference>
<keyword evidence="2 6" id="KW-0812">Transmembrane</keyword>
<proteinExistence type="evidence at transcript level"/>
<evidence type="ECO:0000256" key="5">
    <source>
        <dbReference type="SAM" id="MobiDB-lite"/>
    </source>
</evidence>
<dbReference type="VEuPathDB" id="VectorBase:AALFPA_065528"/>
<protein>
    <submittedName>
        <fullName evidence="7">Putative fe2+/zn2+ regulated transporter</fullName>
    </submittedName>
</protein>
<feature type="transmembrane region" description="Helical" evidence="6">
    <location>
        <begin position="250"/>
        <end position="270"/>
    </location>
</feature>
<feature type="transmembrane region" description="Helical" evidence="6">
    <location>
        <begin position="276"/>
        <end position="299"/>
    </location>
</feature>
<reference evidence="7" key="1">
    <citation type="journal article" date="2014" name="PLoS Negl. Trop. Dis.">
        <title>Identification and characterization of seminal fluid proteins in the Asian tiger mosquito, Aedes albopictus.</title>
        <authorList>
            <person name="Boes K.E."/>
            <person name="Ribeiro J.M."/>
            <person name="Wong A."/>
            <person name="Harrington L.C."/>
            <person name="Wolfner M.F."/>
            <person name="Sirot L.K."/>
        </authorList>
    </citation>
    <scope>NUCLEOTIDE SEQUENCE</scope>
    <source>
        <tissue evidence="7">Reproductive organs</tissue>
    </source>
</reference>
<dbReference type="PANTHER" id="PTHR11040">
    <property type="entry name" value="ZINC/IRON TRANSPORTER"/>
    <property type="match status" value="1"/>
</dbReference>
<name>A0A023ERK3_AEDAL</name>
<evidence type="ECO:0000256" key="2">
    <source>
        <dbReference type="ARBA" id="ARBA00022692"/>
    </source>
</evidence>
<dbReference type="AlphaFoldDB" id="A0A023ERK3"/>
<dbReference type="GO" id="GO:0005886">
    <property type="term" value="C:plasma membrane"/>
    <property type="evidence" value="ECO:0007669"/>
    <property type="project" value="TreeGrafter"/>
</dbReference>
<accession>A0A023ERK3</accession>
<feature type="transmembrane region" description="Helical" evidence="6">
    <location>
        <begin position="92"/>
        <end position="113"/>
    </location>
</feature>
<keyword evidence="4 6" id="KW-0472">Membrane</keyword>
<evidence type="ECO:0000256" key="6">
    <source>
        <dbReference type="SAM" id="Phobius"/>
    </source>
</evidence>
<dbReference type="PANTHER" id="PTHR11040:SF169">
    <property type="entry name" value="FI24038P1"/>
    <property type="match status" value="1"/>
</dbReference>
<dbReference type="EMBL" id="GAPW01001768">
    <property type="protein sequence ID" value="JAC11830.1"/>
    <property type="molecule type" value="mRNA"/>
</dbReference>
<organism evidence="7">
    <name type="scientific">Aedes albopictus</name>
    <name type="common">Asian tiger mosquito</name>
    <name type="synonym">Stegomyia albopicta</name>
    <dbReference type="NCBI Taxonomy" id="7160"/>
    <lineage>
        <taxon>Eukaryota</taxon>
        <taxon>Metazoa</taxon>
        <taxon>Ecdysozoa</taxon>
        <taxon>Arthropoda</taxon>
        <taxon>Hexapoda</taxon>
        <taxon>Insecta</taxon>
        <taxon>Pterygota</taxon>
        <taxon>Neoptera</taxon>
        <taxon>Endopterygota</taxon>
        <taxon>Diptera</taxon>
        <taxon>Nematocera</taxon>
        <taxon>Culicoidea</taxon>
        <taxon>Culicidae</taxon>
        <taxon>Culicinae</taxon>
        <taxon>Aedini</taxon>
        <taxon>Aedes</taxon>
        <taxon>Stegomyia</taxon>
    </lineage>
</organism>
<evidence type="ECO:0000256" key="1">
    <source>
        <dbReference type="ARBA" id="ARBA00004141"/>
    </source>
</evidence>